<dbReference type="InterPro" id="IPR007362">
    <property type="entry name" value="DUF429"/>
</dbReference>
<evidence type="ECO:0000313" key="1">
    <source>
        <dbReference type="EMBL" id="SFR96541.1"/>
    </source>
</evidence>
<dbReference type="Proteomes" id="UP000199062">
    <property type="component" value="Unassembled WGS sequence"/>
</dbReference>
<dbReference type="OrthoDB" id="132880at2157"/>
<keyword evidence="2" id="KW-1185">Reference proteome</keyword>
<accession>A0A1I6KZA6</accession>
<dbReference type="Pfam" id="PF04250">
    <property type="entry name" value="DUF429"/>
    <property type="match status" value="1"/>
</dbReference>
<proteinExistence type="predicted"/>
<organism evidence="1 2">
    <name type="scientific">Halomicrobium zhouii</name>
    <dbReference type="NCBI Taxonomy" id="767519"/>
    <lineage>
        <taxon>Archaea</taxon>
        <taxon>Methanobacteriati</taxon>
        <taxon>Methanobacteriota</taxon>
        <taxon>Stenosarchaea group</taxon>
        <taxon>Halobacteria</taxon>
        <taxon>Halobacteriales</taxon>
        <taxon>Haloarculaceae</taxon>
        <taxon>Halomicrobium</taxon>
    </lineage>
</organism>
<dbReference type="RefSeq" id="WP_089815767.1">
    <property type="nucleotide sequence ID" value="NZ_FOZK01000002.1"/>
</dbReference>
<gene>
    <name evidence="1" type="ORF">SAMN05216559_1636</name>
</gene>
<dbReference type="STRING" id="767519.SAMN05216559_1636"/>
<name>A0A1I6KZA6_9EURY</name>
<evidence type="ECO:0000313" key="2">
    <source>
        <dbReference type="Proteomes" id="UP000199062"/>
    </source>
</evidence>
<dbReference type="AlphaFoldDB" id="A0A1I6KZA6"/>
<sequence length="246" mass="26292">MTDDAAWVGAHYCGDEWLAVAFDADGYDHADVFDGVGDCWLRYQEVADLLLVDVPVGLPEEGGRECDRLARRALGPLASAVVSPPVPDAVRKRRHGVASSVHERQTGEPLSERAFAMSDEIAVLRDVLREFPSAPDVIAESNPELCYRAIAGAPLERDPPTAGGYAERMRTLASLDRDAPPAIQAAAEAVAGHDVAVRDVLDAMALAYSAWPGSGDSYSLPPDPPSDAEGYPVRLVYRTDGPLDVA</sequence>
<dbReference type="EMBL" id="FOZK01000002">
    <property type="protein sequence ID" value="SFR96541.1"/>
    <property type="molecule type" value="Genomic_DNA"/>
</dbReference>
<protein>
    <submittedName>
        <fullName evidence="1">Predicted nuclease (RNAse H fold)</fullName>
    </submittedName>
</protein>
<reference evidence="1 2" key="1">
    <citation type="submission" date="2016-10" db="EMBL/GenBank/DDBJ databases">
        <authorList>
            <person name="de Groot N.N."/>
        </authorList>
    </citation>
    <scope>NUCLEOTIDE SEQUENCE [LARGE SCALE GENOMIC DNA]</scope>
    <source>
        <strain evidence="1 2">CGMCC 1.10457</strain>
    </source>
</reference>